<evidence type="ECO:0000256" key="1">
    <source>
        <dbReference type="SAM" id="Phobius"/>
    </source>
</evidence>
<dbReference type="Pfam" id="PF14325">
    <property type="entry name" value="DUF4383"/>
    <property type="match status" value="1"/>
</dbReference>
<reference evidence="3" key="1">
    <citation type="journal article" date="2019" name="Int. J. Syst. Evol. Microbiol.">
        <title>The Global Catalogue of Microorganisms (GCM) 10K type strain sequencing project: providing services to taxonomists for standard genome sequencing and annotation.</title>
        <authorList>
            <consortium name="The Broad Institute Genomics Platform"/>
            <consortium name="The Broad Institute Genome Sequencing Center for Infectious Disease"/>
            <person name="Wu L."/>
            <person name="Ma J."/>
        </authorList>
    </citation>
    <scope>NUCLEOTIDE SEQUENCE [LARGE SCALE GENOMIC DNA]</scope>
    <source>
        <strain evidence="3">IBRC-M 10906</strain>
    </source>
</reference>
<organism evidence="2 3">
    <name type="scientific">Prauserella oleivorans</name>
    <dbReference type="NCBI Taxonomy" id="1478153"/>
    <lineage>
        <taxon>Bacteria</taxon>
        <taxon>Bacillati</taxon>
        <taxon>Actinomycetota</taxon>
        <taxon>Actinomycetes</taxon>
        <taxon>Pseudonocardiales</taxon>
        <taxon>Pseudonocardiaceae</taxon>
        <taxon>Prauserella</taxon>
    </lineage>
</organism>
<dbReference type="Proteomes" id="UP001597478">
    <property type="component" value="Unassembled WGS sequence"/>
</dbReference>
<accession>A0ABW5W8D2</accession>
<keyword evidence="1" id="KW-0812">Transmembrane</keyword>
<protein>
    <submittedName>
        <fullName evidence="2">DUF4383 domain-containing protein</fullName>
    </submittedName>
</protein>
<proteinExistence type="predicted"/>
<gene>
    <name evidence="2" type="ORF">ACFS2C_12440</name>
</gene>
<name>A0ABW5W8D2_9PSEU</name>
<sequence length="153" mass="15974">MTEPSSTSVSRRGLTITATTARIVVAVVGVVYLVLGIVGFFTGEGMGPDASRTVWIVGISTLLNVVHTAVGVVGVVGVVTARSAATAKAYGWGLFFGFLGLTAYSVFGTLLDRLGDLANVQAGNVFLYAATALIGLGMSLVRFREDREGERTR</sequence>
<dbReference type="EMBL" id="JBHUOF010000013">
    <property type="protein sequence ID" value="MFD2800202.1"/>
    <property type="molecule type" value="Genomic_DNA"/>
</dbReference>
<evidence type="ECO:0000313" key="3">
    <source>
        <dbReference type="Proteomes" id="UP001597478"/>
    </source>
</evidence>
<feature type="transmembrane region" description="Helical" evidence="1">
    <location>
        <begin position="21"/>
        <end position="42"/>
    </location>
</feature>
<keyword evidence="1" id="KW-1133">Transmembrane helix</keyword>
<comment type="caution">
    <text evidence="2">The sequence shown here is derived from an EMBL/GenBank/DDBJ whole genome shotgun (WGS) entry which is preliminary data.</text>
</comment>
<keyword evidence="3" id="KW-1185">Reference proteome</keyword>
<dbReference type="RefSeq" id="WP_377385221.1">
    <property type="nucleotide sequence ID" value="NZ_JBHSAN010000004.1"/>
</dbReference>
<evidence type="ECO:0000313" key="2">
    <source>
        <dbReference type="EMBL" id="MFD2800202.1"/>
    </source>
</evidence>
<keyword evidence="1" id="KW-0472">Membrane</keyword>
<feature type="transmembrane region" description="Helical" evidence="1">
    <location>
        <begin position="123"/>
        <end position="143"/>
    </location>
</feature>
<feature type="transmembrane region" description="Helical" evidence="1">
    <location>
        <begin position="91"/>
        <end position="111"/>
    </location>
</feature>
<feature type="transmembrane region" description="Helical" evidence="1">
    <location>
        <begin position="54"/>
        <end position="79"/>
    </location>
</feature>